<proteinExistence type="predicted"/>
<protein>
    <submittedName>
        <fullName evidence="1">Uncharacterized protein</fullName>
    </submittedName>
</protein>
<gene>
    <name evidence="1" type="ORF">N0F65_004869</name>
</gene>
<dbReference type="AlphaFoldDB" id="A0AAV2Z7I3"/>
<evidence type="ECO:0000313" key="2">
    <source>
        <dbReference type="Proteomes" id="UP001146120"/>
    </source>
</evidence>
<reference evidence="1" key="1">
    <citation type="submission" date="2022-11" db="EMBL/GenBank/DDBJ databases">
        <authorList>
            <person name="Morgan W.R."/>
            <person name="Tartar A."/>
        </authorList>
    </citation>
    <scope>NUCLEOTIDE SEQUENCE</scope>
    <source>
        <strain evidence="1">ARSEF 373</strain>
    </source>
</reference>
<organism evidence="1 2">
    <name type="scientific">Lagenidium giganteum</name>
    <dbReference type="NCBI Taxonomy" id="4803"/>
    <lineage>
        <taxon>Eukaryota</taxon>
        <taxon>Sar</taxon>
        <taxon>Stramenopiles</taxon>
        <taxon>Oomycota</taxon>
        <taxon>Peronosporomycetes</taxon>
        <taxon>Pythiales</taxon>
        <taxon>Pythiaceae</taxon>
    </lineage>
</organism>
<sequence length="93" mass="11034">MDEKKVKAGQGVPVLSNKNSDFHIWLSKLQFKLDAKSLWDDFCARTKLYQRTITHAWDEHHEEHLGMRFWLLPKQGKFSSEVYCVRPAKQIFL</sequence>
<keyword evidence="2" id="KW-1185">Reference proteome</keyword>
<dbReference type="Proteomes" id="UP001146120">
    <property type="component" value="Unassembled WGS sequence"/>
</dbReference>
<evidence type="ECO:0000313" key="1">
    <source>
        <dbReference type="EMBL" id="DBA01519.1"/>
    </source>
</evidence>
<reference evidence="1" key="2">
    <citation type="journal article" date="2023" name="Microbiol Resour">
        <title>Decontamination and Annotation of the Draft Genome Sequence of the Oomycete Lagenidium giganteum ARSEF 373.</title>
        <authorList>
            <person name="Morgan W.R."/>
            <person name="Tartar A."/>
        </authorList>
    </citation>
    <scope>NUCLEOTIDE SEQUENCE</scope>
    <source>
        <strain evidence="1">ARSEF 373</strain>
    </source>
</reference>
<dbReference type="EMBL" id="DAKRPA010000046">
    <property type="protein sequence ID" value="DBA01519.1"/>
    <property type="molecule type" value="Genomic_DNA"/>
</dbReference>
<accession>A0AAV2Z7I3</accession>
<comment type="caution">
    <text evidence="1">The sequence shown here is derived from an EMBL/GenBank/DDBJ whole genome shotgun (WGS) entry which is preliminary data.</text>
</comment>
<name>A0AAV2Z7I3_9STRA</name>